<protein>
    <submittedName>
        <fullName evidence="3">Flagellin domain protein</fullName>
    </submittedName>
</protein>
<dbReference type="KEGG" id="ave:Arcve_1317"/>
<reference evidence="3 4" key="1">
    <citation type="submission" date="2011-03" db="EMBL/GenBank/DDBJ databases">
        <title>The complete genome of Archaeoglobus veneficus SNP6.</title>
        <authorList>
            <consortium name="US DOE Joint Genome Institute (JGI-PGF)"/>
            <person name="Lucas S."/>
            <person name="Copeland A."/>
            <person name="Lapidus A."/>
            <person name="Bruce D."/>
            <person name="Goodwin L."/>
            <person name="Pitluck S."/>
            <person name="Kyrpides N."/>
            <person name="Mavromatis K."/>
            <person name="Pagani I."/>
            <person name="Ivanova N."/>
            <person name="Mikhailova N."/>
            <person name="Lu M."/>
            <person name="Detter J.C."/>
            <person name="Tapia R."/>
            <person name="Han C."/>
            <person name="Land M."/>
            <person name="Hauser L."/>
            <person name="Markowitz V."/>
            <person name="Cheng J.-F."/>
            <person name="Hugenholtz P."/>
            <person name="Woyke T."/>
            <person name="Wu D."/>
            <person name="Spring S."/>
            <person name="Brambilla E."/>
            <person name="Klenk H.-P."/>
            <person name="Eisen J.A."/>
        </authorList>
    </citation>
    <scope>NUCLEOTIDE SEQUENCE [LARGE SCALE GENOMIC DNA]</scope>
    <source>
        <strain>SNP6</strain>
    </source>
</reference>
<dbReference type="HOGENOM" id="CLU_116126_1_0_2"/>
<keyword evidence="3" id="KW-0969">Cilium</keyword>
<name>F2KNC0_ARCVS</name>
<feature type="domain" description="Archaeal Type IV pilin N-terminal" evidence="2">
    <location>
        <begin position="11"/>
        <end position="93"/>
    </location>
</feature>
<dbReference type="Pfam" id="PF07790">
    <property type="entry name" value="Pilin_N"/>
    <property type="match status" value="1"/>
</dbReference>
<dbReference type="PANTHER" id="PTHR38138:SF1">
    <property type="entry name" value="ARCHAEAL TYPE IV PILIN N-TERMINAL DOMAIN-CONTAINING PROTEIN"/>
    <property type="match status" value="1"/>
</dbReference>
<proteinExistence type="predicted"/>
<keyword evidence="1" id="KW-0812">Transmembrane</keyword>
<dbReference type="InterPro" id="IPR012859">
    <property type="entry name" value="Pilin_N_archaeal"/>
</dbReference>
<dbReference type="InterPro" id="IPR013373">
    <property type="entry name" value="Flagellin/pilin_N_arc"/>
</dbReference>
<dbReference type="AlphaFoldDB" id="F2KNC0"/>
<dbReference type="STRING" id="693661.Arcve_1317"/>
<dbReference type="NCBIfam" id="TIGR02537">
    <property type="entry name" value="arch_flag_Nterm"/>
    <property type="match status" value="1"/>
</dbReference>
<dbReference type="RefSeq" id="WP_013683983.1">
    <property type="nucleotide sequence ID" value="NC_015320.1"/>
</dbReference>
<dbReference type="GeneID" id="25395654"/>
<dbReference type="PANTHER" id="PTHR38138">
    <property type="entry name" value="VNG6441H"/>
    <property type="match status" value="1"/>
</dbReference>
<keyword evidence="3" id="KW-0966">Cell projection</keyword>
<dbReference type="EMBL" id="CP002588">
    <property type="protein sequence ID" value="AEA47322.1"/>
    <property type="molecule type" value="Genomic_DNA"/>
</dbReference>
<evidence type="ECO:0000313" key="3">
    <source>
        <dbReference type="EMBL" id="AEA47322.1"/>
    </source>
</evidence>
<evidence type="ECO:0000259" key="2">
    <source>
        <dbReference type="Pfam" id="PF07790"/>
    </source>
</evidence>
<evidence type="ECO:0000256" key="1">
    <source>
        <dbReference type="SAM" id="Phobius"/>
    </source>
</evidence>
<gene>
    <name evidence="3" type="ordered locus">Arcve_1317</name>
</gene>
<organism evidence="3 4">
    <name type="scientific">Archaeoglobus veneficus (strain DSM 11195 / SNP6)</name>
    <dbReference type="NCBI Taxonomy" id="693661"/>
    <lineage>
        <taxon>Archaea</taxon>
        <taxon>Methanobacteriati</taxon>
        <taxon>Methanobacteriota</taxon>
        <taxon>Archaeoglobi</taxon>
        <taxon>Archaeoglobales</taxon>
        <taxon>Archaeoglobaceae</taxon>
        <taxon>Archaeoglobus</taxon>
    </lineage>
</organism>
<keyword evidence="4" id="KW-1185">Reference proteome</keyword>
<sequence length="174" mass="18066">MLGRDFVREEKAVSPVIGVILMVAITVILAAVIASFVFGLGTKAPKTAPQAQLTLKDASDTLTSTSGEDVFILEHKGGESVAFSQMKVIVKNSTATIDIITFDSSGTATSSLGKLNATISTGAADNNMFDVGEWITFSENAAASYNVDSGTSLTVQVVDVLSNNLITEGSIVVS</sequence>
<feature type="transmembrane region" description="Helical" evidence="1">
    <location>
        <begin position="12"/>
        <end position="40"/>
    </location>
</feature>
<dbReference type="OrthoDB" id="118020at2157"/>
<keyword evidence="3" id="KW-0282">Flagellum</keyword>
<dbReference type="Proteomes" id="UP000008136">
    <property type="component" value="Chromosome"/>
</dbReference>
<keyword evidence="1" id="KW-1133">Transmembrane helix</keyword>
<keyword evidence="1" id="KW-0472">Membrane</keyword>
<dbReference type="eggNOG" id="arCOG02416">
    <property type="taxonomic scope" value="Archaea"/>
</dbReference>
<accession>F2KNC0</accession>
<evidence type="ECO:0000313" key="4">
    <source>
        <dbReference type="Proteomes" id="UP000008136"/>
    </source>
</evidence>